<dbReference type="GO" id="GO:0006935">
    <property type="term" value="P:chemotaxis"/>
    <property type="evidence" value="ECO:0007669"/>
    <property type="project" value="UniProtKB-KW"/>
</dbReference>
<evidence type="ECO:0000259" key="2">
    <source>
        <dbReference type="Pfam" id="PF13690"/>
    </source>
</evidence>
<dbReference type="RefSeq" id="WP_058258248.1">
    <property type="nucleotide sequence ID" value="NZ_DUPS01000016.1"/>
</dbReference>
<dbReference type="PANTHER" id="PTHR39452:SF1">
    <property type="entry name" value="CHEY-P PHOSPHATASE CHEX"/>
    <property type="match status" value="1"/>
</dbReference>
<keyword evidence="4" id="KW-1185">Reference proteome</keyword>
<dbReference type="InterPro" id="IPR028976">
    <property type="entry name" value="CheC-like_sf"/>
</dbReference>
<dbReference type="PANTHER" id="PTHR39452">
    <property type="entry name" value="CHEY-P PHOSPHATASE CHEX"/>
    <property type="match status" value="1"/>
</dbReference>
<reference evidence="4" key="1">
    <citation type="submission" date="2015-09" db="EMBL/GenBank/DDBJ databases">
        <authorList>
            <person name="Wibberg D."/>
        </authorList>
    </citation>
    <scope>NUCLEOTIDE SEQUENCE [LARGE SCALE GENOMIC DNA]</scope>
    <source>
        <strain evidence="4">SD1D</strain>
    </source>
</reference>
<proteinExistence type="predicted"/>
<dbReference type="Gene3D" id="3.40.1550.10">
    <property type="entry name" value="CheC-like"/>
    <property type="match status" value="1"/>
</dbReference>
<dbReference type="OrthoDB" id="9788100at2"/>
<dbReference type="InterPro" id="IPR028051">
    <property type="entry name" value="CheX-like_dom"/>
</dbReference>
<gene>
    <name evidence="3" type="ORF">SD1D_1371</name>
</gene>
<sequence length="151" mass="16682">MVDKLYKAFVDATYNVFNLMLNISEISLHSVEDFKCDEGIDILVGIVGELQGEVIYRFPVTTSLSMVNIMSGMEFDDVDPFVTSAISEIANIISGNVITALSDSTLKYDILPPVQGKSNNDKEYEIESSCCISTSIGEICLKIRLNRVLNI</sequence>
<dbReference type="EMBL" id="LN879430">
    <property type="protein sequence ID" value="CUH92917.1"/>
    <property type="molecule type" value="Genomic_DNA"/>
</dbReference>
<keyword evidence="1" id="KW-0145">Chemotaxis</keyword>
<dbReference type="Proteomes" id="UP000196053">
    <property type="component" value="Chromosome I"/>
</dbReference>
<evidence type="ECO:0000256" key="1">
    <source>
        <dbReference type="ARBA" id="ARBA00022500"/>
    </source>
</evidence>
<protein>
    <recommendedName>
        <fullName evidence="2">Chemotaxis phosphatase CheX-like domain-containing protein</fullName>
    </recommendedName>
</protein>
<feature type="domain" description="Chemotaxis phosphatase CheX-like" evidence="2">
    <location>
        <begin position="43"/>
        <end position="114"/>
    </location>
</feature>
<dbReference type="Pfam" id="PF13690">
    <property type="entry name" value="CheX"/>
    <property type="match status" value="1"/>
</dbReference>
<dbReference type="SUPFAM" id="SSF103039">
    <property type="entry name" value="CheC-like"/>
    <property type="match status" value="1"/>
</dbReference>
<accession>A0A0K8J627</accession>
<name>A0A0K8J627_9FIRM</name>
<dbReference type="CDD" id="cd17906">
    <property type="entry name" value="CheX"/>
    <property type="match status" value="1"/>
</dbReference>
<dbReference type="KEGG" id="hsd:SD1D_1371"/>
<evidence type="ECO:0000313" key="4">
    <source>
        <dbReference type="Proteomes" id="UP000196053"/>
    </source>
</evidence>
<dbReference type="GO" id="GO:0016787">
    <property type="term" value="F:hydrolase activity"/>
    <property type="evidence" value="ECO:0007669"/>
    <property type="project" value="InterPro"/>
</dbReference>
<dbReference type="AlphaFoldDB" id="A0A0K8J627"/>
<dbReference type="InterPro" id="IPR038756">
    <property type="entry name" value="CheX-like"/>
</dbReference>
<evidence type="ECO:0000313" key="3">
    <source>
        <dbReference type="EMBL" id="CUH92917.1"/>
    </source>
</evidence>
<organism evidence="3 4">
    <name type="scientific">Herbinix luporum</name>
    <dbReference type="NCBI Taxonomy" id="1679721"/>
    <lineage>
        <taxon>Bacteria</taxon>
        <taxon>Bacillati</taxon>
        <taxon>Bacillota</taxon>
        <taxon>Clostridia</taxon>
        <taxon>Lachnospirales</taxon>
        <taxon>Lachnospiraceae</taxon>
        <taxon>Herbinix</taxon>
    </lineage>
</organism>